<dbReference type="Pfam" id="PF13532">
    <property type="entry name" value="2OG-FeII_Oxy_2"/>
    <property type="match status" value="1"/>
</dbReference>
<reference evidence="10" key="1">
    <citation type="journal article" date="2021" name="Sci. Rep.">
        <title>Diploid genomic architecture of Nitzschia inconspicua, an elite biomass production diatom.</title>
        <authorList>
            <person name="Oliver A."/>
            <person name="Podell S."/>
            <person name="Pinowska A."/>
            <person name="Traller J.C."/>
            <person name="Smith S.R."/>
            <person name="McClure R."/>
            <person name="Beliaev A."/>
            <person name="Bohutskyi P."/>
            <person name="Hill E.A."/>
            <person name="Rabines A."/>
            <person name="Zheng H."/>
            <person name="Allen L.Z."/>
            <person name="Kuo A."/>
            <person name="Grigoriev I.V."/>
            <person name="Allen A.E."/>
            <person name="Hazlebeck D."/>
            <person name="Allen E.E."/>
        </authorList>
    </citation>
    <scope>NUCLEOTIDE SEQUENCE</scope>
    <source>
        <strain evidence="10">Hildebrandi</strain>
    </source>
</reference>
<accession>A0A9K3LPB5</accession>
<comment type="subcellular location">
    <subcellularLocation>
        <location evidence="1">Nucleus</location>
    </subcellularLocation>
</comment>
<dbReference type="PROSITE" id="PS51471">
    <property type="entry name" value="FE2OG_OXY"/>
    <property type="match status" value="1"/>
</dbReference>
<dbReference type="AlphaFoldDB" id="A0A9K3LPB5"/>
<evidence type="ECO:0000256" key="2">
    <source>
        <dbReference type="ARBA" id="ARBA00007879"/>
    </source>
</evidence>
<evidence type="ECO:0000259" key="9">
    <source>
        <dbReference type="PROSITE" id="PS51471"/>
    </source>
</evidence>
<evidence type="ECO:0000256" key="8">
    <source>
        <dbReference type="SAM" id="MobiDB-lite"/>
    </source>
</evidence>
<keyword evidence="3" id="KW-0479">Metal-binding</keyword>
<organism evidence="10 11">
    <name type="scientific">Nitzschia inconspicua</name>
    <dbReference type="NCBI Taxonomy" id="303405"/>
    <lineage>
        <taxon>Eukaryota</taxon>
        <taxon>Sar</taxon>
        <taxon>Stramenopiles</taxon>
        <taxon>Ochrophyta</taxon>
        <taxon>Bacillariophyta</taxon>
        <taxon>Bacillariophyceae</taxon>
        <taxon>Bacillariophycidae</taxon>
        <taxon>Bacillariales</taxon>
        <taxon>Bacillariaceae</taxon>
        <taxon>Nitzschia</taxon>
    </lineage>
</organism>
<evidence type="ECO:0000256" key="5">
    <source>
        <dbReference type="ARBA" id="ARBA00023002"/>
    </source>
</evidence>
<evidence type="ECO:0000256" key="6">
    <source>
        <dbReference type="ARBA" id="ARBA00023004"/>
    </source>
</evidence>
<feature type="region of interest" description="Disordered" evidence="8">
    <location>
        <begin position="14"/>
        <end position="74"/>
    </location>
</feature>
<gene>
    <name evidence="10" type="ORF">IV203_038643</name>
</gene>
<sequence>MEAIDFKKLLLEERKKSKKRSVKPPCHNDDDPNQSRIDTHHYQDDDATTNDGLSTSPKAAVSADPPLSWQQSTKRKIPTWSYPPGFLSLKAVALKIICDNPPTISYSSTSLLHHPPNDQSSGTNQSSSSSIDPINNSKSNEKQVSPSQALETWLTSIPSGDSGIGEWKTMSFGKRRVCMFVVGQPQETTSPSVQRTSLESSSSLPPPLEELAQELVEQGIFTPETRPNHVLLNEYQPGQGIMPHTDGPAYYSQTATLSLCSPVVMEFTPRQQRQQTMMMGTSNKPMPPLQVLLEPASILVFRDDAYLEYCHGIPMDVWQDTTTDHCLNTSANQTIHRGFRYSLTFRHKKETCFEK</sequence>
<dbReference type="EMBL" id="JAGRRH010000009">
    <property type="protein sequence ID" value="KAG7365439.1"/>
    <property type="molecule type" value="Genomic_DNA"/>
</dbReference>
<evidence type="ECO:0000313" key="10">
    <source>
        <dbReference type="EMBL" id="KAG7365439.1"/>
    </source>
</evidence>
<dbReference type="OrthoDB" id="412814at2759"/>
<dbReference type="Proteomes" id="UP000693970">
    <property type="component" value="Unassembled WGS sequence"/>
</dbReference>
<keyword evidence="6" id="KW-0408">Iron</keyword>
<feature type="domain" description="Fe2OG dioxygenase" evidence="9">
    <location>
        <begin position="226"/>
        <end position="349"/>
    </location>
</feature>
<evidence type="ECO:0000256" key="3">
    <source>
        <dbReference type="ARBA" id="ARBA00022723"/>
    </source>
</evidence>
<name>A0A9K3LPB5_9STRA</name>
<evidence type="ECO:0000313" key="11">
    <source>
        <dbReference type="Proteomes" id="UP000693970"/>
    </source>
</evidence>
<dbReference type="PANTHER" id="PTHR46030:SF1">
    <property type="entry name" value="ALPHA-KETOGLUTARATE-DEPENDENT DIOXYGENASE ALKB HOMOLOG 6"/>
    <property type="match status" value="1"/>
</dbReference>
<evidence type="ECO:0000256" key="1">
    <source>
        <dbReference type="ARBA" id="ARBA00004123"/>
    </source>
</evidence>
<protein>
    <submittedName>
        <fullName evidence="10">2(OG)-Fe(II) oxygenase superfamily protein</fullName>
    </submittedName>
</protein>
<comment type="caution">
    <text evidence="10">The sequence shown here is derived from an EMBL/GenBank/DDBJ whole genome shotgun (WGS) entry which is preliminary data.</text>
</comment>
<feature type="region of interest" description="Disordered" evidence="8">
    <location>
        <begin position="108"/>
        <end position="149"/>
    </location>
</feature>
<keyword evidence="5" id="KW-0560">Oxidoreductase</keyword>
<dbReference type="GO" id="GO:0005634">
    <property type="term" value="C:nucleus"/>
    <property type="evidence" value="ECO:0007669"/>
    <property type="project" value="UniProtKB-SubCell"/>
</dbReference>
<evidence type="ECO:0000256" key="7">
    <source>
        <dbReference type="ARBA" id="ARBA00023242"/>
    </source>
</evidence>
<keyword evidence="4" id="KW-0223">Dioxygenase</keyword>
<dbReference type="InterPro" id="IPR032862">
    <property type="entry name" value="ALKBH6"/>
</dbReference>
<dbReference type="PANTHER" id="PTHR46030">
    <property type="entry name" value="ALPHA-KETOGLUTARATE-DEPENDENT DIOXYGENASE ALKB HOMOLOG 6"/>
    <property type="match status" value="1"/>
</dbReference>
<comment type="similarity">
    <text evidence="2">Belongs to the alkB family.</text>
</comment>
<dbReference type="InterPro" id="IPR027450">
    <property type="entry name" value="AlkB-like"/>
</dbReference>
<dbReference type="GO" id="GO:0051213">
    <property type="term" value="F:dioxygenase activity"/>
    <property type="evidence" value="ECO:0007669"/>
    <property type="project" value="UniProtKB-KW"/>
</dbReference>
<proteinExistence type="inferred from homology"/>
<keyword evidence="11" id="KW-1185">Reference proteome</keyword>
<feature type="compositionally biased region" description="Low complexity" evidence="8">
    <location>
        <begin position="120"/>
        <end position="138"/>
    </location>
</feature>
<reference evidence="10" key="2">
    <citation type="submission" date="2021-04" db="EMBL/GenBank/DDBJ databases">
        <authorList>
            <person name="Podell S."/>
        </authorList>
    </citation>
    <scope>NUCLEOTIDE SEQUENCE</scope>
    <source>
        <strain evidence="10">Hildebrandi</strain>
    </source>
</reference>
<evidence type="ECO:0000256" key="4">
    <source>
        <dbReference type="ARBA" id="ARBA00022964"/>
    </source>
</evidence>
<keyword evidence="7" id="KW-0539">Nucleus</keyword>
<dbReference type="InterPro" id="IPR005123">
    <property type="entry name" value="Oxoglu/Fe-dep_dioxygenase_dom"/>
</dbReference>
<dbReference type="GO" id="GO:0046872">
    <property type="term" value="F:metal ion binding"/>
    <property type="evidence" value="ECO:0007669"/>
    <property type="project" value="UniProtKB-KW"/>
</dbReference>